<dbReference type="Proteomes" id="UP000532273">
    <property type="component" value="Unassembled WGS sequence"/>
</dbReference>
<dbReference type="InterPro" id="IPR012334">
    <property type="entry name" value="Pectin_lyas_fold"/>
</dbReference>
<organism evidence="3 4">
    <name type="scientific">Pedobacter zeae</name>
    <dbReference type="NCBI Taxonomy" id="1737356"/>
    <lineage>
        <taxon>Bacteria</taxon>
        <taxon>Pseudomonadati</taxon>
        <taxon>Bacteroidota</taxon>
        <taxon>Sphingobacteriia</taxon>
        <taxon>Sphingobacteriales</taxon>
        <taxon>Sphingobacteriaceae</taxon>
        <taxon>Pedobacter</taxon>
    </lineage>
</organism>
<dbReference type="EMBL" id="BMHZ01000003">
    <property type="protein sequence ID" value="GGH14581.1"/>
    <property type="molecule type" value="Genomic_DNA"/>
</dbReference>
<evidence type="ECO:0000313" key="4">
    <source>
        <dbReference type="Proteomes" id="UP000532273"/>
    </source>
</evidence>
<name>A0A7W6P7G6_9SPHI</name>
<evidence type="ECO:0000313" key="3">
    <source>
        <dbReference type="EMBL" id="MBB4109853.1"/>
    </source>
</evidence>
<evidence type="ECO:0000313" key="2">
    <source>
        <dbReference type="EMBL" id="GGH14581.1"/>
    </source>
</evidence>
<dbReference type="AlphaFoldDB" id="A0A7W6P7G6"/>
<dbReference type="Gene3D" id="2.160.20.10">
    <property type="entry name" value="Single-stranded right-handed beta-helix, Pectin lyase-like"/>
    <property type="match status" value="1"/>
</dbReference>
<dbReference type="Proteomes" id="UP000642938">
    <property type="component" value="Unassembled WGS sequence"/>
</dbReference>
<dbReference type="InterPro" id="IPR024535">
    <property type="entry name" value="RHGA/B-epi-like_pectate_lyase"/>
</dbReference>
<dbReference type="SUPFAM" id="SSF51126">
    <property type="entry name" value="Pectin lyase-like"/>
    <property type="match status" value="1"/>
</dbReference>
<keyword evidence="5" id="KW-1185">Reference proteome</keyword>
<evidence type="ECO:0000313" key="5">
    <source>
        <dbReference type="Proteomes" id="UP000642938"/>
    </source>
</evidence>
<sequence length="400" mass="44704">MYSLTLFFILQLNSLFVRGNEINLIKFGADNTGKIDVSLVFQNALKLLSGMKGGGTLQLPEGVYLLKYPVFVPSNIKIIGKGKKTIIKANISISEGRCAFVVGNSYEWNSNVIHNFRLKGKRGWPRNTAFKDILMGEGLNLRSADNRIRTRKSSIENIMIIFDYKGCKSNWGGYGIQFSNAADCSAKNIWTMYACQAIGIGSDTPPSSPACVNIHCSNIYVVRPDSIRTYFAIGMIANSNNCSITNSKSLYQCTENSKDGSIVSMNFTKNCSIRNIQANVGRTETSEGVFLNNSYGAIVENITINNAKKGIAISFTDFDSLLKNSLSKNKFNYVIVKNSDVALLILSKFNIFNNFISQNCKSDLEFNTNATNNIFYVQKTNFLSRYFKNKDWFEKNNEIN</sequence>
<gene>
    <name evidence="2" type="ORF">GCM10007422_36050</name>
    <name evidence="3" type="ORF">GGQ60_003862</name>
</gene>
<dbReference type="EMBL" id="JACIEF010000003">
    <property type="protein sequence ID" value="MBB4109853.1"/>
    <property type="molecule type" value="Genomic_DNA"/>
</dbReference>
<dbReference type="RefSeq" id="WP_183767155.1">
    <property type="nucleotide sequence ID" value="NZ_BMHZ01000003.1"/>
</dbReference>
<comment type="caution">
    <text evidence="3">The sequence shown here is derived from an EMBL/GenBank/DDBJ whole genome shotgun (WGS) entry which is preliminary data.</text>
</comment>
<accession>A0A7W6P7G6</accession>
<dbReference type="Pfam" id="PF12708">
    <property type="entry name" value="Pect-lyase_RHGA_epim"/>
    <property type="match status" value="1"/>
</dbReference>
<feature type="domain" description="Rhamnogalacturonase A/B/Epimerase-like pectate lyase" evidence="1">
    <location>
        <begin position="22"/>
        <end position="109"/>
    </location>
</feature>
<evidence type="ECO:0000259" key="1">
    <source>
        <dbReference type="Pfam" id="PF12708"/>
    </source>
</evidence>
<protein>
    <recommendedName>
        <fullName evidence="1">Rhamnogalacturonase A/B/Epimerase-like pectate lyase domain-containing protein</fullName>
    </recommendedName>
</protein>
<proteinExistence type="predicted"/>
<reference evidence="3 4" key="3">
    <citation type="submission" date="2020-08" db="EMBL/GenBank/DDBJ databases">
        <title>Genomic Encyclopedia of Type Strains, Phase IV (KMG-IV): sequencing the most valuable type-strain genomes for metagenomic binning, comparative biology and taxonomic classification.</title>
        <authorList>
            <person name="Goeker M."/>
        </authorList>
    </citation>
    <scope>NUCLEOTIDE SEQUENCE [LARGE SCALE GENOMIC DNA]</scope>
    <source>
        <strain evidence="3 4">DSM 100774</strain>
    </source>
</reference>
<reference evidence="5" key="2">
    <citation type="journal article" date="2019" name="Int. J. Syst. Evol. Microbiol.">
        <title>The Global Catalogue of Microorganisms (GCM) 10K type strain sequencing project: providing services to taxonomists for standard genome sequencing and annotation.</title>
        <authorList>
            <consortium name="The Broad Institute Genomics Platform"/>
            <consortium name="The Broad Institute Genome Sequencing Center for Infectious Disease"/>
            <person name="Wu L."/>
            <person name="Ma J."/>
        </authorList>
    </citation>
    <scope>NUCLEOTIDE SEQUENCE [LARGE SCALE GENOMIC DNA]</scope>
    <source>
        <strain evidence="5">CGMCC 1.15287</strain>
    </source>
</reference>
<reference evidence="2" key="4">
    <citation type="submission" date="2024-05" db="EMBL/GenBank/DDBJ databases">
        <authorList>
            <person name="Sun Q."/>
            <person name="Zhou Y."/>
        </authorList>
    </citation>
    <scope>NUCLEOTIDE SEQUENCE</scope>
    <source>
        <strain evidence="2">CGMCC 1.15287</strain>
    </source>
</reference>
<reference evidence="2" key="1">
    <citation type="journal article" date="2014" name="Int. J. Syst. Evol. Microbiol.">
        <title>Complete genome of a new Firmicutes species belonging to the dominant human colonic microbiota ('Ruminococcus bicirculans') reveals two chromosomes and a selective capacity to utilize plant glucans.</title>
        <authorList>
            <consortium name="NISC Comparative Sequencing Program"/>
            <person name="Wegmann U."/>
            <person name="Louis P."/>
            <person name="Goesmann A."/>
            <person name="Henrissat B."/>
            <person name="Duncan S.H."/>
            <person name="Flint H.J."/>
        </authorList>
    </citation>
    <scope>NUCLEOTIDE SEQUENCE</scope>
    <source>
        <strain evidence="2">CGMCC 1.15287</strain>
    </source>
</reference>
<dbReference type="InterPro" id="IPR011050">
    <property type="entry name" value="Pectin_lyase_fold/virulence"/>
</dbReference>